<dbReference type="STRING" id="299467.A0A443SGY4"/>
<evidence type="ECO:0000256" key="6">
    <source>
        <dbReference type="ARBA" id="ARBA00023180"/>
    </source>
</evidence>
<dbReference type="PANTHER" id="PTHR22730">
    <property type="entry name" value="PROMININ PROM PROTEIN"/>
    <property type="match status" value="1"/>
</dbReference>
<evidence type="ECO:0000313" key="11">
    <source>
        <dbReference type="Proteomes" id="UP000288716"/>
    </source>
</evidence>
<proteinExistence type="inferred from homology"/>
<reference evidence="10 11" key="1">
    <citation type="journal article" date="2018" name="Gigascience">
        <title>Genomes of trombidid mites reveal novel predicted allergens and laterally-transferred genes associated with secondary metabolism.</title>
        <authorList>
            <person name="Dong X."/>
            <person name="Chaisiri K."/>
            <person name="Xia D."/>
            <person name="Armstrong S.D."/>
            <person name="Fang Y."/>
            <person name="Donnelly M.J."/>
            <person name="Kadowaki T."/>
            <person name="McGarry J.W."/>
            <person name="Darby A.C."/>
            <person name="Makepeace B.L."/>
        </authorList>
    </citation>
    <scope>NUCLEOTIDE SEQUENCE [LARGE SCALE GENOMIC DNA]</scope>
    <source>
        <strain evidence="10">UoL-UT</strain>
    </source>
</reference>
<evidence type="ECO:0000256" key="1">
    <source>
        <dbReference type="ARBA" id="ARBA00004141"/>
    </source>
</evidence>
<comment type="similarity">
    <text evidence="2">Belongs to the prominin family.</text>
</comment>
<feature type="region of interest" description="Disordered" evidence="7">
    <location>
        <begin position="1021"/>
        <end position="1042"/>
    </location>
</feature>
<evidence type="ECO:0000313" key="10">
    <source>
        <dbReference type="EMBL" id="RWS26769.1"/>
    </source>
</evidence>
<feature type="transmembrane region" description="Helical" evidence="8">
    <location>
        <begin position="558"/>
        <end position="579"/>
    </location>
</feature>
<dbReference type="AlphaFoldDB" id="A0A443SGY4"/>
<feature type="transmembrane region" description="Helical" evidence="8">
    <location>
        <begin position="600"/>
        <end position="626"/>
    </location>
</feature>
<keyword evidence="5 8" id="KW-0472">Membrane</keyword>
<keyword evidence="3 8" id="KW-0812">Transmembrane</keyword>
<feature type="transmembrane region" description="Helical" evidence="8">
    <location>
        <begin position="919"/>
        <end position="944"/>
    </location>
</feature>
<keyword evidence="4 8" id="KW-1133">Transmembrane helix</keyword>
<evidence type="ECO:0000256" key="2">
    <source>
        <dbReference type="ARBA" id="ARBA00006058"/>
    </source>
</evidence>
<feature type="chain" id="PRO_5019066572" evidence="9">
    <location>
        <begin position="32"/>
        <end position="1042"/>
    </location>
</feature>
<evidence type="ECO:0000256" key="8">
    <source>
        <dbReference type="SAM" id="Phobius"/>
    </source>
</evidence>
<protein>
    <submittedName>
        <fullName evidence="10">Prominin-like protein</fullName>
    </submittedName>
</protein>
<keyword evidence="11" id="KW-1185">Reference proteome</keyword>
<dbReference type="InterPro" id="IPR008795">
    <property type="entry name" value="Prominin"/>
</dbReference>
<feature type="compositionally biased region" description="Pro residues" evidence="7">
    <location>
        <begin position="1025"/>
        <end position="1042"/>
    </location>
</feature>
<feature type="signal peptide" evidence="9">
    <location>
        <begin position="1"/>
        <end position="31"/>
    </location>
</feature>
<comment type="caution">
    <text evidence="10">The sequence shown here is derived from an EMBL/GenBank/DDBJ whole genome shotgun (WGS) entry which is preliminary data.</text>
</comment>
<dbReference type="PANTHER" id="PTHR22730:SF1">
    <property type="entry name" value="PROMININ-LIKE PROTEIN"/>
    <property type="match status" value="1"/>
</dbReference>
<name>A0A443SGY4_9ACAR</name>
<evidence type="ECO:0000256" key="4">
    <source>
        <dbReference type="ARBA" id="ARBA00022989"/>
    </source>
</evidence>
<dbReference type="Proteomes" id="UP000288716">
    <property type="component" value="Unassembled WGS sequence"/>
</dbReference>
<evidence type="ECO:0000256" key="9">
    <source>
        <dbReference type="SAM" id="SignalP"/>
    </source>
</evidence>
<dbReference type="GO" id="GO:0016020">
    <property type="term" value="C:membrane"/>
    <property type="evidence" value="ECO:0007669"/>
    <property type="project" value="UniProtKB-SubCell"/>
</dbReference>
<dbReference type="VEuPathDB" id="VectorBase:LDEU005271"/>
<dbReference type="OrthoDB" id="6229420at2759"/>
<gene>
    <name evidence="10" type="ORF">B4U80_07711</name>
</gene>
<feature type="transmembrane region" description="Helical" evidence="8">
    <location>
        <begin position="259"/>
        <end position="285"/>
    </location>
</feature>
<sequence>MLPLIAIASKCRLKTAILVLVIAVLTPQLLAKRHPTAHSYIGYEDYYADEDDNAAQQRMKSSAVYRSNSQIQNEQTDESSSSVIPWRQINFVSPNQQLSQSRWRYEVPISFSAKGMDHLYLLNEMFLEWLQPSGLPAAIIKKDLFENPEAVVKQHKVKVCDFDAFFSFTQFSNSGSNLLSHFWGMILTSTVALCFAVIVPLFGFLLCCCCCTTSSRAKANRNGRDSPLYANTTGESPRQHERRKKKKPKYKVEKGCDSFCRTFCAANLFVMLLLITFFVICAFVTNEYIRNGLRELPNTLNQSLDDFKLYLNNTQLEVKTLLRDNFLQLQQELDDSLDKSGQIVKNRLAFVSHASALENLTEIVTSKLHFSDILMHNIFPSVFPELDTIKSDLKHLSDEMNELGGHLHLLQLGLHQTKQKLEVVFKDCKHPICAELERKFRGLKSKFRVSTRLDDLPNLKPLMDNITDLLNADIVHEVQKGKDDFDRIGTKIQSAVNSSIPNIKDKIREVGRELASTLRDVNEALRTPFTDIKKAKESVNTGDEYIEEYEIYRWYSCLAGAGAVLLILALYTCGLMCGVCKRQPTIHDYRSRRVKPPSTCALRCGIVLLFLFFGVLLICTIALFIVGGISDRVGCYYIEHPEDPLARKLAAVVQNLFDEQEMSQTMRVIRKDGGTKPNFAEIVARCHHNMSLYNSLQLYKYNHIQLTADKMITGFNVSGILELKERYQIEERLESFLAQVNVNPGPIVILTNQGRELLHRLRDTSLGTLNFSLFAELVHQQVTPLNLIEVSNELEREAKRLPPSQLNASSELKNIALMLDMYQSRIVAKIHDSVVRLKSGAEKIERKAQYGQKGLKEALNELLEKAKKAQHYIRNNGREVIRDVARAFVADLSSLIDQYSQHVVSQVENNIGRCEPNGFWLSMASALFLLLPASICAAVLSNLFRKLKRGKGRRHYSGDSYVRREYAMETLEDDDIPLAQVSNKDSTTNTMFDVRRPPNTSLYLDSTSSAPSAPMVTNDDNWSPGAPPPHIYARPPPYNFAN</sequence>
<organism evidence="10 11">
    <name type="scientific">Leptotrombidium deliense</name>
    <dbReference type="NCBI Taxonomy" id="299467"/>
    <lineage>
        <taxon>Eukaryota</taxon>
        <taxon>Metazoa</taxon>
        <taxon>Ecdysozoa</taxon>
        <taxon>Arthropoda</taxon>
        <taxon>Chelicerata</taxon>
        <taxon>Arachnida</taxon>
        <taxon>Acari</taxon>
        <taxon>Acariformes</taxon>
        <taxon>Trombidiformes</taxon>
        <taxon>Prostigmata</taxon>
        <taxon>Anystina</taxon>
        <taxon>Parasitengona</taxon>
        <taxon>Trombiculoidea</taxon>
        <taxon>Trombiculidae</taxon>
        <taxon>Leptotrombidium</taxon>
    </lineage>
</organism>
<dbReference type="EMBL" id="NCKV01002485">
    <property type="protein sequence ID" value="RWS26769.1"/>
    <property type="molecule type" value="Genomic_DNA"/>
</dbReference>
<evidence type="ECO:0000256" key="3">
    <source>
        <dbReference type="ARBA" id="ARBA00022692"/>
    </source>
</evidence>
<keyword evidence="9" id="KW-0732">Signal</keyword>
<keyword evidence="6" id="KW-0325">Glycoprotein</keyword>
<evidence type="ECO:0000256" key="7">
    <source>
        <dbReference type="SAM" id="MobiDB-lite"/>
    </source>
</evidence>
<feature type="region of interest" description="Disordered" evidence="7">
    <location>
        <begin position="217"/>
        <end position="247"/>
    </location>
</feature>
<dbReference type="Pfam" id="PF05478">
    <property type="entry name" value="Prominin"/>
    <property type="match status" value="1"/>
</dbReference>
<accession>A0A443SGY4</accession>
<comment type="subcellular location">
    <subcellularLocation>
        <location evidence="1">Membrane</location>
        <topology evidence="1">Multi-pass membrane protein</topology>
    </subcellularLocation>
</comment>
<feature type="transmembrane region" description="Helical" evidence="8">
    <location>
        <begin position="182"/>
        <end position="211"/>
    </location>
</feature>
<evidence type="ECO:0000256" key="5">
    <source>
        <dbReference type="ARBA" id="ARBA00023136"/>
    </source>
</evidence>